<comment type="caution">
    <text evidence="4">The sequence shown here is derived from an EMBL/GenBank/DDBJ whole genome shotgun (WGS) entry which is preliminary data.</text>
</comment>
<evidence type="ECO:0000256" key="3">
    <source>
        <dbReference type="SAM" id="Coils"/>
    </source>
</evidence>
<dbReference type="EMBL" id="CM026432">
    <property type="protein sequence ID" value="KAG0557379.1"/>
    <property type="molecule type" value="Genomic_DNA"/>
</dbReference>
<dbReference type="PANTHER" id="PTHR46093">
    <property type="entry name" value="ACYL-COA-BINDING DOMAIN-CONTAINING PROTEIN 5"/>
    <property type="match status" value="1"/>
</dbReference>
<evidence type="ECO:0000256" key="2">
    <source>
        <dbReference type="ARBA" id="ARBA00022737"/>
    </source>
</evidence>
<dbReference type="Gene3D" id="2.120.10.80">
    <property type="entry name" value="Kelch-type beta propeller"/>
    <property type="match status" value="2"/>
</dbReference>
<feature type="coiled-coil region" evidence="3">
    <location>
        <begin position="468"/>
        <end position="495"/>
    </location>
</feature>
<proteinExistence type="predicted"/>
<dbReference type="SMART" id="SM00612">
    <property type="entry name" value="Kelch"/>
    <property type="match status" value="4"/>
</dbReference>
<keyword evidence="1" id="KW-0880">Kelch repeat</keyword>
<keyword evidence="3" id="KW-0175">Coiled coil</keyword>
<dbReference type="SUPFAM" id="SSF117281">
    <property type="entry name" value="Kelch motif"/>
    <property type="match status" value="2"/>
</dbReference>
<reference evidence="4 5" key="1">
    <citation type="submission" date="2020-06" db="EMBL/GenBank/DDBJ databases">
        <title>WGS assembly of Ceratodon purpureus strain R40.</title>
        <authorList>
            <person name="Carey S.B."/>
            <person name="Jenkins J."/>
            <person name="Shu S."/>
            <person name="Lovell J.T."/>
            <person name="Sreedasyam A."/>
            <person name="Maumus F."/>
            <person name="Tiley G.P."/>
            <person name="Fernandez-Pozo N."/>
            <person name="Barry K."/>
            <person name="Chen C."/>
            <person name="Wang M."/>
            <person name="Lipzen A."/>
            <person name="Daum C."/>
            <person name="Saski C.A."/>
            <person name="Payton A.C."/>
            <person name="Mcbreen J.C."/>
            <person name="Conrad R.E."/>
            <person name="Kollar L.M."/>
            <person name="Olsson S."/>
            <person name="Huttunen S."/>
            <person name="Landis J.B."/>
            <person name="Wickett N.J."/>
            <person name="Johnson M.G."/>
            <person name="Rensing S.A."/>
            <person name="Grimwood J."/>
            <person name="Schmutz J."/>
            <person name="Mcdaniel S.F."/>
        </authorList>
    </citation>
    <scope>NUCLEOTIDE SEQUENCE [LARGE SCALE GENOMIC DNA]</scope>
    <source>
        <strain evidence="4 5">R40</strain>
    </source>
</reference>
<dbReference type="Proteomes" id="UP000822688">
    <property type="component" value="Chromosome 11"/>
</dbReference>
<dbReference type="Pfam" id="PF24681">
    <property type="entry name" value="Kelch_KLHDC2_KLHL20_DRC7"/>
    <property type="match status" value="1"/>
</dbReference>
<accession>A0A8T0GGU3</accession>
<keyword evidence="2" id="KW-0677">Repeat</keyword>
<gene>
    <name evidence="4" type="ORF">KC19_11G125000</name>
</gene>
<evidence type="ECO:0000313" key="4">
    <source>
        <dbReference type="EMBL" id="KAG0557379.1"/>
    </source>
</evidence>
<dbReference type="InterPro" id="IPR015915">
    <property type="entry name" value="Kelch-typ_b-propeller"/>
</dbReference>
<protein>
    <submittedName>
        <fullName evidence="4">Uncharacterized protein</fullName>
    </submittedName>
</protein>
<dbReference type="OrthoDB" id="10251809at2759"/>
<keyword evidence="5" id="KW-1185">Reference proteome</keyword>
<evidence type="ECO:0000313" key="5">
    <source>
        <dbReference type="Proteomes" id="UP000822688"/>
    </source>
</evidence>
<name>A0A8T0GGU3_CERPU</name>
<organism evidence="4 5">
    <name type="scientific">Ceratodon purpureus</name>
    <name type="common">Fire moss</name>
    <name type="synonym">Dicranum purpureum</name>
    <dbReference type="NCBI Taxonomy" id="3225"/>
    <lineage>
        <taxon>Eukaryota</taxon>
        <taxon>Viridiplantae</taxon>
        <taxon>Streptophyta</taxon>
        <taxon>Embryophyta</taxon>
        <taxon>Bryophyta</taxon>
        <taxon>Bryophytina</taxon>
        <taxon>Bryopsida</taxon>
        <taxon>Dicranidae</taxon>
        <taxon>Pseudoditrichales</taxon>
        <taxon>Ditrichaceae</taxon>
        <taxon>Ceratodon</taxon>
    </lineage>
</organism>
<dbReference type="InterPro" id="IPR006652">
    <property type="entry name" value="Kelch_1"/>
</dbReference>
<dbReference type="PANTHER" id="PTHR46093:SF3">
    <property type="entry name" value="ACYL-COA-BINDING DOMAIN-CONTAINING PROTEIN 4"/>
    <property type="match status" value="1"/>
</dbReference>
<evidence type="ECO:0000256" key="1">
    <source>
        <dbReference type="ARBA" id="ARBA00022441"/>
    </source>
</evidence>
<dbReference type="AlphaFoldDB" id="A0A8T0GGU3"/>
<sequence length="576" mass="64876">MWSEISRSTIVKSWLYEVRAKQVRRLWMRRLLRQFRHRQLQRTFCSWLVYTETGRRLAVEAKAQEAEARIGLLEMKLSGAAQVKAEMERLLASFETERVRVLDDATAAIARTPSWTSGFLDAELRWSSLNLEDKWHPPGRAGHSAVSCSLVPHSPPHTIVFGGYNGRECFNDVIIFDSGNMSWNTPTTTIAPGSVCPPPMRNHTACSYGVNKMLLFGGFDGSYEFSDLSLLTFQDEGNTCEWSQPEKPRIGARPGSFSHHTACMTQDHRHMIVFGGYRSCAGHLNETWFLDLHLMIWTSPDYIGVPPSPRRGHSAAIIDKRMYVLGGYNGVAHLSDFHVFNVESMIWESVDAHGDQPTPRRQHAMTAVGRHLVVYGGYDGKAYLDDTYVFDTESHVWKRWLIMESPKKGPCVDGRMDTTAHGRSMHTMVEAGQRLVIFGGVHECGALHDVLFLENAAAMGGLQLQSCLTEETAKVQNLQANVVECQQALQDKCSELHVAQSRLKQVHSALKVEAEKRTAAVEGQRVLLNKLQKSRNHSKTLSQTCRRLAEEQKVLQCLVSEFEQHRVSGTSQASFY</sequence>